<keyword evidence="2" id="KW-0732">Signal</keyword>
<evidence type="ECO:0000313" key="4">
    <source>
        <dbReference type="Proteomes" id="UP000215914"/>
    </source>
</evidence>
<proteinExistence type="predicted"/>
<keyword evidence="1" id="KW-1133">Transmembrane helix</keyword>
<feature type="chain" id="PRO_5013395480" description="Secreted peptide" evidence="2">
    <location>
        <begin position="28"/>
        <end position="67"/>
    </location>
</feature>
<evidence type="ECO:0008006" key="5">
    <source>
        <dbReference type="Google" id="ProtNLM"/>
    </source>
</evidence>
<evidence type="ECO:0000256" key="2">
    <source>
        <dbReference type="SAM" id="SignalP"/>
    </source>
</evidence>
<accession>A0A251V115</accession>
<evidence type="ECO:0000313" key="3">
    <source>
        <dbReference type="EMBL" id="OTG28806.1"/>
    </source>
</evidence>
<keyword evidence="4" id="KW-1185">Reference proteome</keyword>
<sequence length="67" mass="7790">MLNLNGVILSSLLLRFTLLNTPTNAQAVEVDSSLGCAFFYFRLVFVTFFLIIWRMLYLCTRFLMMLS</sequence>
<evidence type="ECO:0000256" key="1">
    <source>
        <dbReference type="SAM" id="Phobius"/>
    </source>
</evidence>
<reference evidence="4" key="1">
    <citation type="journal article" date="2017" name="Nature">
        <title>The sunflower genome provides insights into oil metabolism, flowering and Asterid evolution.</title>
        <authorList>
            <person name="Badouin H."/>
            <person name="Gouzy J."/>
            <person name="Grassa C.J."/>
            <person name="Murat F."/>
            <person name="Staton S.E."/>
            <person name="Cottret L."/>
            <person name="Lelandais-Briere C."/>
            <person name="Owens G.L."/>
            <person name="Carrere S."/>
            <person name="Mayjonade B."/>
            <person name="Legrand L."/>
            <person name="Gill N."/>
            <person name="Kane N.C."/>
            <person name="Bowers J.E."/>
            <person name="Hubner S."/>
            <person name="Bellec A."/>
            <person name="Berard A."/>
            <person name="Berges H."/>
            <person name="Blanchet N."/>
            <person name="Boniface M.C."/>
            <person name="Brunel D."/>
            <person name="Catrice O."/>
            <person name="Chaidir N."/>
            <person name="Claudel C."/>
            <person name="Donnadieu C."/>
            <person name="Faraut T."/>
            <person name="Fievet G."/>
            <person name="Helmstetter N."/>
            <person name="King M."/>
            <person name="Knapp S.J."/>
            <person name="Lai Z."/>
            <person name="Le Paslier M.C."/>
            <person name="Lippi Y."/>
            <person name="Lorenzon L."/>
            <person name="Mandel J.R."/>
            <person name="Marage G."/>
            <person name="Marchand G."/>
            <person name="Marquand E."/>
            <person name="Bret-Mestries E."/>
            <person name="Morien E."/>
            <person name="Nambeesan S."/>
            <person name="Nguyen T."/>
            <person name="Pegot-Espagnet P."/>
            <person name="Pouilly N."/>
            <person name="Raftis F."/>
            <person name="Sallet E."/>
            <person name="Schiex T."/>
            <person name="Thomas J."/>
            <person name="Vandecasteele C."/>
            <person name="Vares D."/>
            <person name="Vear F."/>
            <person name="Vautrin S."/>
            <person name="Crespi M."/>
            <person name="Mangin B."/>
            <person name="Burke J.M."/>
            <person name="Salse J."/>
            <person name="Munos S."/>
            <person name="Vincourt P."/>
            <person name="Rieseberg L.H."/>
            <person name="Langlade N.B."/>
        </authorList>
    </citation>
    <scope>NUCLEOTIDE SEQUENCE [LARGE SCALE GENOMIC DNA]</scope>
    <source>
        <strain evidence="4">cv. SF193</strain>
    </source>
</reference>
<dbReference type="InParanoid" id="A0A251V115"/>
<dbReference type="Proteomes" id="UP000215914">
    <property type="component" value="Chromosome 4"/>
</dbReference>
<name>A0A251V115_HELAN</name>
<feature type="transmembrane region" description="Helical" evidence="1">
    <location>
        <begin position="37"/>
        <end position="57"/>
    </location>
</feature>
<dbReference type="AlphaFoldDB" id="A0A251V115"/>
<organism evidence="3 4">
    <name type="scientific">Helianthus annuus</name>
    <name type="common">Common sunflower</name>
    <dbReference type="NCBI Taxonomy" id="4232"/>
    <lineage>
        <taxon>Eukaryota</taxon>
        <taxon>Viridiplantae</taxon>
        <taxon>Streptophyta</taxon>
        <taxon>Embryophyta</taxon>
        <taxon>Tracheophyta</taxon>
        <taxon>Spermatophyta</taxon>
        <taxon>Magnoliopsida</taxon>
        <taxon>eudicotyledons</taxon>
        <taxon>Gunneridae</taxon>
        <taxon>Pentapetalae</taxon>
        <taxon>asterids</taxon>
        <taxon>campanulids</taxon>
        <taxon>Asterales</taxon>
        <taxon>Asteraceae</taxon>
        <taxon>Asteroideae</taxon>
        <taxon>Heliantheae alliance</taxon>
        <taxon>Heliantheae</taxon>
        <taxon>Helianthus</taxon>
    </lineage>
</organism>
<keyword evidence="1" id="KW-0472">Membrane</keyword>
<gene>
    <name evidence="3" type="ORF">HannXRQ_Chr04g0115341</name>
</gene>
<protein>
    <recommendedName>
        <fullName evidence="5">Secreted peptide</fullName>
    </recommendedName>
</protein>
<dbReference type="EMBL" id="CM007893">
    <property type="protein sequence ID" value="OTG28806.1"/>
    <property type="molecule type" value="Genomic_DNA"/>
</dbReference>
<feature type="signal peptide" evidence="2">
    <location>
        <begin position="1"/>
        <end position="27"/>
    </location>
</feature>
<keyword evidence="1" id="KW-0812">Transmembrane</keyword>